<dbReference type="Pfam" id="PF00359">
    <property type="entry name" value="PTS_EIIA_2"/>
    <property type="match status" value="1"/>
</dbReference>
<keyword evidence="10" id="KW-1185">Reference proteome</keyword>
<dbReference type="SUPFAM" id="SSF63520">
    <property type="entry name" value="PTS-regulatory domain, PRD"/>
    <property type="match status" value="2"/>
</dbReference>
<dbReference type="SUPFAM" id="SSF52794">
    <property type="entry name" value="PTS system IIB component-like"/>
    <property type="match status" value="1"/>
</dbReference>
<dbReference type="Pfam" id="PF05043">
    <property type="entry name" value="Mga"/>
    <property type="match status" value="1"/>
</dbReference>
<keyword evidence="1" id="KW-0808">Transferase</keyword>
<dbReference type="CDD" id="cd00211">
    <property type="entry name" value="PTS_IIA_fru"/>
    <property type="match status" value="1"/>
</dbReference>
<dbReference type="CDD" id="cd05568">
    <property type="entry name" value="PTS_IIB_bgl_like"/>
    <property type="match status" value="1"/>
</dbReference>
<feature type="domain" description="PRD" evidence="8">
    <location>
        <begin position="297"/>
        <end position="404"/>
    </location>
</feature>
<protein>
    <submittedName>
        <fullName evidence="9">BglG family transcription antiterminator</fullName>
    </submittedName>
</protein>
<keyword evidence="4" id="KW-0010">Activator</keyword>
<dbReference type="Pfam" id="PF08279">
    <property type="entry name" value="HTH_11"/>
    <property type="match status" value="1"/>
</dbReference>
<dbReference type="InterPro" id="IPR036388">
    <property type="entry name" value="WH-like_DNA-bd_sf"/>
</dbReference>
<evidence type="ECO:0000313" key="10">
    <source>
        <dbReference type="Proteomes" id="UP001364890"/>
    </source>
</evidence>
<dbReference type="InterPro" id="IPR013196">
    <property type="entry name" value="HTH_11"/>
</dbReference>
<dbReference type="EMBL" id="JBAWSY010000036">
    <property type="protein sequence ID" value="MEI4771977.1"/>
    <property type="molecule type" value="Genomic_DNA"/>
</dbReference>
<dbReference type="InterPro" id="IPR016152">
    <property type="entry name" value="PTrfase/Anion_transptr"/>
</dbReference>
<keyword evidence="2" id="KW-0677">Repeat</keyword>
<feature type="domain" description="PTS EIIA type-2" evidence="6">
    <location>
        <begin position="501"/>
        <end position="640"/>
    </location>
</feature>
<dbReference type="InterPro" id="IPR036390">
    <property type="entry name" value="WH_DNA-bd_sf"/>
</dbReference>
<feature type="domain" description="PRD" evidence="8">
    <location>
        <begin position="189"/>
        <end position="294"/>
    </location>
</feature>
<dbReference type="PROSITE" id="PS51094">
    <property type="entry name" value="PTS_EIIA_TYPE_2"/>
    <property type="match status" value="1"/>
</dbReference>
<reference evidence="9 10" key="1">
    <citation type="submission" date="2024-01" db="EMBL/GenBank/DDBJ databases">
        <title>Seven novel Bacillus-like species.</title>
        <authorList>
            <person name="Liu G."/>
        </authorList>
    </citation>
    <scope>NUCLEOTIDE SEQUENCE [LARGE SCALE GENOMIC DNA]</scope>
    <source>
        <strain evidence="9 10">FJAT-51614</strain>
    </source>
</reference>
<dbReference type="InterPro" id="IPR036095">
    <property type="entry name" value="PTS_EIIB-like_sf"/>
</dbReference>
<evidence type="ECO:0000313" key="9">
    <source>
        <dbReference type="EMBL" id="MEI4771977.1"/>
    </source>
</evidence>
<sequence>MYIQSRLQGILAALYNEKDNIKGEELAKMLDVSTRTLRSDIKSLNDVLESVSAFISSTRYGYKLDIKDPEAFSKFYHQLSNQSENEHNIPQENEKRIDYLLKKLLMTNTYLKAEELAAELYISKSSLTRLLKGVKDRLSSFDLSIIIRPNYGLKVMGEEIQKRACISEFFFPKRGETPLASQSSFFNSYFSQSELQTIENVVFQRLKDTGINVNDIGFENLVIHLAISIKRIQMGTEIDQYPLPNKMVHESREFQVMSQILHDLHKIFQIFFSDGEKFYLTVHLIGNRSSSQGWGFEDKEKELNLTLLVVNTIYEVMGLDLRKDMELQRNLTIHLQQAFTRLLLGHRIRNPLIQEITSHYPVAFEAAVLAVSILEKELKLSINKEETGFIAIHLQAAIERINGTRDPKRCLIVCGTGQGSAILLKYKLMDYFGGLLDVIDTMGYYDWRNYSPPSNTDFIITTISTDLETTLPVIKVHHILGASDFERIQEAFFHKRKEALSFIEKDLIFLQMPLKNKEEVIHFLSSRVVEQRLADSEFEQAVLEREKFMETSFGNLVALPHPIQNISTKTFLAFCTLPKPIIWGTTTVQLVCLFSVKQNNKEDLQYLYDFLYEVLNDTDLISELVKIETVQTFLDRLKLK</sequence>
<feature type="domain" description="PTS EIIB type-2" evidence="7">
    <location>
        <begin position="408"/>
        <end position="500"/>
    </location>
</feature>
<dbReference type="SUPFAM" id="SSF46785">
    <property type="entry name" value="Winged helix' DNA-binding domain"/>
    <property type="match status" value="1"/>
</dbReference>
<dbReference type="RefSeq" id="WP_336499527.1">
    <property type="nucleotide sequence ID" value="NZ_JBAWSY010000036.1"/>
</dbReference>
<dbReference type="PANTHER" id="PTHR30185:SF13">
    <property type="entry name" value="LICABCH OPERON REGULATOR-RELATED"/>
    <property type="match status" value="1"/>
</dbReference>
<dbReference type="PROSITE" id="PS51099">
    <property type="entry name" value="PTS_EIIB_TYPE_2"/>
    <property type="match status" value="1"/>
</dbReference>
<dbReference type="Gene3D" id="3.40.930.10">
    <property type="entry name" value="Mannitol-specific EII, Chain A"/>
    <property type="match status" value="1"/>
</dbReference>
<dbReference type="Gene3D" id="1.10.1790.10">
    <property type="entry name" value="PRD domain"/>
    <property type="match status" value="2"/>
</dbReference>
<evidence type="ECO:0000256" key="3">
    <source>
        <dbReference type="ARBA" id="ARBA00023015"/>
    </source>
</evidence>
<evidence type="ECO:0000259" key="8">
    <source>
        <dbReference type="PROSITE" id="PS51372"/>
    </source>
</evidence>
<keyword evidence="3" id="KW-0805">Transcription regulation</keyword>
<dbReference type="Pfam" id="PF00874">
    <property type="entry name" value="PRD"/>
    <property type="match status" value="2"/>
</dbReference>
<evidence type="ECO:0000256" key="5">
    <source>
        <dbReference type="ARBA" id="ARBA00023163"/>
    </source>
</evidence>
<dbReference type="InterPro" id="IPR050661">
    <property type="entry name" value="BglG_antiterminators"/>
</dbReference>
<evidence type="ECO:0000256" key="4">
    <source>
        <dbReference type="ARBA" id="ARBA00023159"/>
    </source>
</evidence>
<dbReference type="PROSITE" id="PS51372">
    <property type="entry name" value="PRD_2"/>
    <property type="match status" value="2"/>
</dbReference>
<dbReference type="PANTHER" id="PTHR30185">
    <property type="entry name" value="CRYPTIC BETA-GLUCOSIDE BGL OPERON ANTITERMINATOR"/>
    <property type="match status" value="1"/>
</dbReference>
<gene>
    <name evidence="9" type="ORF">WAX74_20470</name>
</gene>
<evidence type="ECO:0000259" key="7">
    <source>
        <dbReference type="PROSITE" id="PS51099"/>
    </source>
</evidence>
<organism evidence="9 10">
    <name type="scientific">Psychrobacillus mangrovi</name>
    <dbReference type="NCBI Taxonomy" id="3117745"/>
    <lineage>
        <taxon>Bacteria</taxon>
        <taxon>Bacillati</taxon>
        <taxon>Bacillota</taxon>
        <taxon>Bacilli</taxon>
        <taxon>Bacillales</taxon>
        <taxon>Bacillaceae</taxon>
        <taxon>Psychrobacillus</taxon>
    </lineage>
</organism>
<dbReference type="Gene3D" id="1.10.10.10">
    <property type="entry name" value="Winged helix-like DNA-binding domain superfamily/Winged helix DNA-binding domain"/>
    <property type="match status" value="2"/>
</dbReference>
<dbReference type="InterPro" id="IPR036634">
    <property type="entry name" value="PRD_sf"/>
</dbReference>
<name>A0ABU8FAE0_9BACI</name>
<dbReference type="InterPro" id="IPR013011">
    <property type="entry name" value="PTS_EIIB_2"/>
</dbReference>
<evidence type="ECO:0000256" key="2">
    <source>
        <dbReference type="ARBA" id="ARBA00022737"/>
    </source>
</evidence>
<comment type="caution">
    <text evidence="9">The sequence shown here is derived from an EMBL/GenBank/DDBJ whole genome shotgun (WGS) entry which is preliminary data.</text>
</comment>
<dbReference type="SUPFAM" id="SSF55804">
    <property type="entry name" value="Phoshotransferase/anion transport protein"/>
    <property type="match status" value="1"/>
</dbReference>
<evidence type="ECO:0000256" key="1">
    <source>
        <dbReference type="ARBA" id="ARBA00022679"/>
    </source>
</evidence>
<evidence type="ECO:0000259" key="6">
    <source>
        <dbReference type="PROSITE" id="PS51094"/>
    </source>
</evidence>
<dbReference type="InterPro" id="IPR002178">
    <property type="entry name" value="PTS_EIIA_type-2_dom"/>
</dbReference>
<proteinExistence type="predicted"/>
<accession>A0ABU8FAE0</accession>
<dbReference type="Gene3D" id="3.40.50.2300">
    <property type="match status" value="1"/>
</dbReference>
<dbReference type="InterPro" id="IPR007737">
    <property type="entry name" value="Mga_HTH"/>
</dbReference>
<keyword evidence="5" id="KW-0804">Transcription</keyword>
<dbReference type="Proteomes" id="UP001364890">
    <property type="component" value="Unassembled WGS sequence"/>
</dbReference>
<dbReference type="InterPro" id="IPR011608">
    <property type="entry name" value="PRD"/>
</dbReference>